<dbReference type="PANTHER" id="PTHR10000">
    <property type="entry name" value="PHOSPHOSERINE PHOSPHATASE"/>
    <property type="match status" value="1"/>
</dbReference>
<dbReference type="PANTHER" id="PTHR10000:SF25">
    <property type="entry name" value="PHOSPHATASE YKRA-RELATED"/>
    <property type="match status" value="1"/>
</dbReference>
<keyword evidence="2" id="KW-1185">Reference proteome</keyword>
<accession>A0A9X3FN82</accession>
<protein>
    <submittedName>
        <fullName evidence="1">Cof-type HAD-IIB family hydrolase</fullName>
    </submittedName>
</protein>
<dbReference type="Gene3D" id="3.40.50.1000">
    <property type="entry name" value="HAD superfamily/HAD-like"/>
    <property type="match status" value="1"/>
</dbReference>
<reference evidence="1" key="1">
    <citation type="submission" date="2022-12" db="EMBL/GenBank/DDBJ databases">
        <title>Description and comparative metabolic analysis of Aerococcus sp. nov., isolated from the feces of a pig.</title>
        <authorList>
            <person name="Chang Y.-H."/>
        </authorList>
    </citation>
    <scope>NUCLEOTIDE SEQUENCE</scope>
    <source>
        <strain evidence="1">YH-aer222</strain>
    </source>
</reference>
<comment type="caution">
    <text evidence="1">The sequence shown here is derived from an EMBL/GenBank/DDBJ whole genome shotgun (WGS) entry which is preliminary data.</text>
</comment>
<keyword evidence="1" id="KW-0378">Hydrolase</keyword>
<dbReference type="Pfam" id="PF08282">
    <property type="entry name" value="Hydrolase_3"/>
    <property type="match status" value="1"/>
</dbReference>
<dbReference type="SFLD" id="SFLDG01140">
    <property type="entry name" value="C2.B:_Phosphomannomutase_and_P"/>
    <property type="match status" value="1"/>
</dbReference>
<dbReference type="InterPro" id="IPR036412">
    <property type="entry name" value="HAD-like_sf"/>
</dbReference>
<dbReference type="Proteomes" id="UP001146670">
    <property type="component" value="Unassembled WGS sequence"/>
</dbReference>
<dbReference type="InterPro" id="IPR023214">
    <property type="entry name" value="HAD_sf"/>
</dbReference>
<dbReference type="AlphaFoldDB" id="A0A9X3FN82"/>
<dbReference type="InterPro" id="IPR000150">
    <property type="entry name" value="Cof"/>
</dbReference>
<dbReference type="NCBIfam" id="TIGR00099">
    <property type="entry name" value="Cof-subfamily"/>
    <property type="match status" value="1"/>
</dbReference>
<sequence>MTEKLIFIDIDGTLVDYENNLPSSAVDAIHQAQDNGHLVIPVTGRSKAEMYENILAIGFDGYIGGNGNYVELNDQEIFHKHLTAEDTKAIVDWLHQRGLEYYLESNSGLYGSKKFAERGKETIQAYSAYKGKADAKQMDVKKVFPDMIFGSDPYRDDINKISFILDDYQDYLDAKKEFSNYKVGTWGGVGEKALFGDVALDNIDKSVGIGFLLQYLGKSKEDAFAFGDAKVDIPMIEYCGTGIAMGNAGPETKEAADYITADVDQDGMWKAFQHFGLI</sequence>
<dbReference type="InterPro" id="IPR006379">
    <property type="entry name" value="HAD-SF_hydro_IIB"/>
</dbReference>
<dbReference type="RefSeq" id="WP_268752195.1">
    <property type="nucleotide sequence ID" value="NZ_JAPRFQ010000001.1"/>
</dbReference>
<dbReference type="GO" id="GO:0005829">
    <property type="term" value="C:cytosol"/>
    <property type="evidence" value="ECO:0007669"/>
    <property type="project" value="TreeGrafter"/>
</dbReference>
<dbReference type="NCBIfam" id="TIGR01484">
    <property type="entry name" value="HAD-SF-IIB"/>
    <property type="match status" value="1"/>
</dbReference>
<dbReference type="SFLD" id="SFLDS00003">
    <property type="entry name" value="Haloacid_Dehalogenase"/>
    <property type="match status" value="1"/>
</dbReference>
<evidence type="ECO:0000313" key="1">
    <source>
        <dbReference type="EMBL" id="MCZ0725888.1"/>
    </source>
</evidence>
<name>A0A9X3FN82_9LACT</name>
<dbReference type="GO" id="GO:0016791">
    <property type="term" value="F:phosphatase activity"/>
    <property type="evidence" value="ECO:0007669"/>
    <property type="project" value="UniProtKB-ARBA"/>
</dbReference>
<dbReference type="EMBL" id="JAPRFR010000001">
    <property type="protein sequence ID" value="MCZ0725888.1"/>
    <property type="molecule type" value="Genomic_DNA"/>
</dbReference>
<proteinExistence type="predicted"/>
<dbReference type="Gene3D" id="3.30.1240.10">
    <property type="match status" value="1"/>
</dbReference>
<evidence type="ECO:0000313" key="2">
    <source>
        <dbReference type="Proteomes" id="UP001146670"/>
    </source>
</evidence>
<organism evidence="1 2">
    <name type="scientific">Aerococcus kribbianus</name>
    <dbReference type="NCBI Taxonomy" id="2999064"/>
    <lineage>
        <taxon>Bacteria</taxon>
        <taxon>Bacillati</taxon>
        <taxon>Bacillota</taxon>
        <taxon>Bacilli</taxon>
        <taxon>Lactobacillales</taxon>
        <taxon>Aerococcaceae</taxon>
        <taxon>Aerococcus</taxon>
    </lineage>
</organism>
<gene>
    <name evidence="1" type="ORF">OW157_04800</name>
</gene>
<dbReference type="GO" id="GO:0000287">
    <property type="term" value="F:magnesium ion binding"/>
    <property type="evidence" value="ECO:0007669"/>
    <property type="project" value="TreeGrafter"/>
</dbReference>
<dbReference type="SUPFAM" id="SSF56784">
    <property type="entry name" value="HAD-like"/>
    <property type="match status" value="1"/>
</dbReference>